<feature type="chain" id="PRO_5023915731" evidence="2">
    <location>
        <begin position="30"/>
        <end position="342"/>
    </location>
</feature>
<accession>A0A5J4YUN1</accession>
<keyword evidence="1" id="KW-1133">Transmembrane helix</keyword>
<dbReference type="OrthoDB" id="4473at2759"/>
<protein>
    <submittedName>
        <fullName evidence="3">Uncharacterized protein</fullName>
    </submittedName>
</protein>
<dbReference type="SUPFAM" id="SSF53335">
    <property type="entry name" value="S-adenosyl-L-methionine-dependent methyltransferases"/>
    <property type="match status" value="1"/>
</dbReference>
<keyword evidence="1" id="KW-0812">Transmembrane</keyword>
<dbReference type="EMBL" id="VRMN01000004">
    <property type="protein sequence ID" value="KAA8494650.1"/>
    <property type="molecule type" value="Genomic_DNA"/>
</dbReference>
<gene>
    <name evidence="3" type="ORF">FVE85_2891</name>
</gene>
<evidence type="ECO:0000313" key="3">
    <source>
        <dbReference type="EMBL" id="KAA8494650.1"/>
    </source>
</evidence>
<keyword evidence="2" id="KW-0732">Signal</keyword>
<dbReference type="Gene3D" id="3.40.50.150">
    <property type="entry name" value="Vaccinia Virus protein VP39"/>
    <property type="match status" value="1"/>
</dbReference>
<keyword evidence="1" id="KW-0472">Membrane</keyword>
<evidence type="ECO:0000256" key="2">
    <source>
        <dbReference type="SAM" id="SignalP"/>
    </source>
</evidence>
<proteinExistence type="predicted"/>
<evidence type="ECO:0000256" key="1">
    <source>
        <dbReference type="SAM" id="Phobius"/>
    </source>
</evidence>
<name>A0A5J4YUN1_PORPP</name>
<sequence length="342" mass="38168">MKAEIGRARILLIACAAVHFALETDLCHAQDAPHRSVPLHFDHSKVMMARPEVDLIVSYLAESINASGTSDAVYLEYGSGGSTVAFTRFVKQAFSIEHNCAFARMMKETLAEEGLGDRVDMRCAAVPPGTGGWGRIHGFEHGSYRQFQNYVDAVDQLGVAAFDFVLVDGRARLACALKVLPYLKDRSIVFLHDFYGDRVQLYGGVLKYYDEVARVLARANTMPTMGPVHEPQGLLVLRRKQNIEHLLPLSAEQIHAEYDAINWHGNDPKAPDTALESVLFVLGGYLDIRNWKLLRNRKMLLSTIRHDTQIVVFAFVCAVFVVRLVRPVFAGLGSRARADKQR</sequence>
<organism evidence="3 4">
    <name type="scientific">Porphyridium purpureum</name>
    <name type="common">Red alga</name>
    <name type="synonym">Porphyridium cruentum</name>
    <dbReference type="NCBI Taxonomy" id="35688"/>
    <lineage>
        <taxon>Eukaryota</taxon>
        <taxon>Rhodophyta</taxon>
        <taxon>Bangiophyceae</taxon>
        <taxon>Porphyridiales</taxon>
        <taxon>Porphyridiaceae</taxon>
        <taxon>Porphyridium</taxon>
    </lineage>
</organism>
<dbReference type="InterPro" id="IPR029063">
    <property type="entry name" value="SAM-dependent_MTases_sf"/>
</dbReference>
<feature type="transmembrane region" description="Helical" evidence="1">
    <location>
        <begin position="310"/>
        <end position="332"/>
    </location>
</feature>
<feature type="signal peptide" evidence="2">
    <location>
        <begin position="1"/>
        <end position="29"/>
    </location>
</feature>
<dbReference type="AlphaFoldDB" id="A0A5J4YUN1"/>
<keyword evidence="4" id="KW-1185">Reference proteome</keyword>
<evidence type="ECO:0000313" key="4">
    <source>
        <dbReference type="Proteomes" id="UP000324585"/>
    </source>
</evidence>
<comment type="caution">
    <text evidence="3">The sequence shown here is derived from an EMBL/GenBank/DDBJ whole genome shotgun (WGS) entry which is preliminary data.</text>
</comment>
<dbReference type="Proteomes" id="UP000324585">
    <property type="component" value="Unassembled WGS sequence"/>
</dbReference>
<reference evidence="4" key="1">
    <citation type="journal article" date="2019" name="Nat. Commun.">
        <title>Expansion of phycobilisome linker gene families in mesophilic red algae.</title>
        <authorList>
            <person name="Lee J."/>
            <person name="Kim D."/>
            <person name="Bhattacharya D."/>
            <person name="Yoon H.S."/>
        </authorList>
    </citation>
    <scope>NUCLEOTIDE SEQUENCE [LARGE SCALE GENOMIC DNA]</scope>
    <source>
        <strain evidence="4">CCMP 1328</strain>
    </source>
</reference>